<dbReference type="Proteomes" id="UP001162483">
    <property type="component" value="Unassembled WGS sequence"/>
</dbReference>
<protein>
    <submittedName>
        <fullName evidence="2">Uncharacterized protein</fullName>
    </submittedName>
</protein>
<name>A0ABN9GTG3_9NEOB</name>
<gene>
    <name evidence="2" type="ORF">SPARVUS_LOCUS14614346</name>
</gene>
<keyword evidence="3" id="KW-1185">Reference proteome</keyword>
<evidence type="ECO:0000313" key="3">
    <source>
        <dbReference type="Proteomes" id="UP001162483"/>
    </source>
</evidence>
<accession>A0ABN9GTG3</accession>
<feature type="transmembrane region" description="Helical" evidence="1">
    <location>
        <begin position="6"/>
        <end position="28"/>
    </location>
</feature>
<comment type="caution">
    <text evidence="2">The sequence shown here is derived from an EMBL/GenBank/DDBJ whole genome shotgun (WGS) entry which is preliminary data.</text>
</comment>
<proteinExistence type="predicted"/>
<keyword evidence="1" id="KW-0472">Membrane</keyword>
<feature type="transmembrane region" description="Helical" evidence="1">
    <location>
        <begin position="65"/>
        <end position="86"/>
    </location>
</feature>
<organism evidence="2 3">
    <name type="scientific">Staurois parvus</name>
    <dbReference type="NCBI Taxonomy" id="386267"/>
    <lineage>
        <taxon>Eukaryota</taxon>
        <taxon>Metazoa</taxon>
        <taxon>Chordata</taxon>
        <taxon>Craniata</taxon>
        <taxon>Vertebrata</taxon>
        <taxon>Euteleostomi</taxon>
        <taxon>Amphibia</taxon>
        <taxon>Batrachia</taxon>
        <taxon>Anura</taxon>
        <taxon>Neobatrachia</taxon>
        <taxon>Ranoidea</taxon>
        <taxon>Ranidae</taxon>
        <taxon>Staurois</taxon>
    </lineage>
</organism>
<reference evidence="2" key="1">
    <citation type="submission" date="2023-05" db="EMBL/GenBank/DDBJ databases">
        <authorList>
            <person name="Stuckert A."/>
        </authorList>
    </citation>
    <scope>NUCLEOTIDE SEQUENCE</scope>
</reference>
<feature type="transmembrane region" description="Helical" evidence="1">
    <location>
        <begin position="35"/>
        <end position="53"/>
    </location>
</feature>
<evidence type="ECO:0000313" key="2">
    <source>
        <dbReference type="EMBL" id="CAI9611843.1"/>
    </source>
</evidence>
<sequence length="92" mass="10074">HFCSSVIILCSFKTITLSFSKAACIFLVVTYGFPFVSRTFLLAVVAAIFLAPPDLGLVSRDPQTFHFLIGDLTVLIGIFKALDIFLCPFPSL</sequence>
<dbReference type="EMBL" id="CATNWA010019192">
    <property type="protein sequence ID" value="CAI9611843.1"/>
    <property type="molecule type" value="Genomic_DNA"/>
</dbReference>
<feature type="non-terminal residue" evidence="2">
    <location>
        <position position="1"/>
    </location>
</feature>
<keyword evidence="1" id="KW-1133">Transmembrane helix</keyword>
<evidence type="ECO:0000256" key="1">
    <source>
        <dbReference type="SAM" id="Phobius"/>
    </source>
</evidence>
<keyword evidence="1" id="KW-0812">Transmembrane</keyword>